<dbReference type="Gene3D" id="1.10.260.40">
    <property type="entry name" value="lambda repressor-like DNA-binding domains"/>
    <property type="match status" value="1"/>
</dbReference>
<dbReference type="InterPro" id="IPR001387">
    <property type="entry name" value="Cro/C1-type_HTH"/>
</dbReference>
<proteinExistence type="predicted"/>
<dbReference type="PROSITE" id="PS50943">
    <property type="entry name" value="HTH_CROC1"/>
    <property type="match status" value="1"/>
</dbReference>
<gene>
    <name evidence="2" type="ordered locus">TREPR_0882</name>
</gene>
<reference evidence="3" key="1">
    <citation type="submission" date="2009-12" db="EMBL/GenBank/DDBJ databases">
        <title>Complete sequence of Treponema primitia strain ZAS-2.</title>
        <authorList>
            <person name="Tetu S.G."/>
            <person name="Matson E."/>
            <person name="Ren Q."/>
            <person name="Seshadri R."/>
            <person name="Elbourne L."/>
            <person name="Hassan K.A."/>
            <person name="Durkin A."/>
            <person name="Radune D."/>
            <person name="Mohamoud Y."/>
            <person name="Shay R."/>
            <person name="Jin S."/>
            <person name="Zhang X."/>
            <person name="Lucey K."/>
            <person name="Ballor N.R."/>
            <person name="Ottesen E."/>
            <person name="Rosenthal R."/>
            <person name="Allen A."/>
            <person name="Leadbetter J.R."/>
            <person name="Paulsen I.T."/>
        </authorList>
    </citation>
    <scope>NUCLEOTIDE SEQUENCE [LARGE SCALE GENOMIC DNA]</scope>
    <source>
        <strain evidence="3">ATCC BAA-887 / DSM 12427 / ZAS-2</strain>
    </source>
</reference>
<dbReference type="SUPFAM" id="SSF47413">
    <property type="entry name" value="lambda repressor-like DNA-binding domains"/>
    <property type="match status" value="1"/>
</dbReference>
<accession>F5YIL5</accession>
<dbReference type="GO" id="GO:0003677">
    <property type="term" value="F:DNA binding"/>
    <property type="evidence" value="ECO:0007669"/>
    <property type="project" value="InterPro"/>
</dbReference>
<dbReference type="InterPro" id="IPR010982">
    <property type="entry name" value="Lambda_DNA-bd_dom_sf"/>
</dbReference>
<dbReference type="CDD" id="cd00093">
    <property type="entry name" value="HTH_XRE"/>
    <property type="match status" value="1"/>
</dbReference>
<dbReference type="EMBL" id="CP001843">
    <property type="protein sequence ID" value="AEF85317.1"/>
    <property type="molecule type" value="Genomic_DNA"/>
</dbReference>
<dbReference type="KEGG" id="tpi:TREPR_0882"/>
<sequence>MVNETLITELRDYIKKRYRLVSIPPIFGGTAKLPGAERGIRPNAFGEAAELLASFVKQNRHEPFAFTLEKLREEKGLKPAELYKQAWIDKRLYSKILTSGNYKPKKETAIAFALALQLPITEFNKFLKTAGFALSDSSISDLVVRFCVEHELWDIADVNALLFESGQKVLCRE</sequence>
<dbReference type="OrthoDB" id="6194521at2"/>
<evidence type="ECO:0000313" key="2">
    <source>
        <dbReference type="EMBL" id="AEF85317.1"/>
    </source>
</evidence>
<feature type="domain" description="HTH cro/C1-type" evidence="1">
    <location>
        <begin position="68"/>
        <end position="123"/>
    </location>
</feature>
<reference evidence="2 3" key="2">
    <citation type="journal article" date="2011" name="ISME J.">
        <title>RNA-seq reveals cooperative metabolic interactions between two termite-gut spirochete species in co-culture.</title>
        <authorList>
            <person name="Rosenthal A.Z."/>
            <person name="Matson E.G."/>
            <person name="Eldar A."/>
            <person name="Leadbetter J.R."/>
        </authorList>
    </citation>
    <scope>NUCLEOTIDE SEQUENCE [LARGE SCALE GENOMIC DNA]</scope>
    <source>
        <strain evidence="3">ATCC BAA-887 / DSM 12427 / ZAS-2</strain>
    </source>
</reference>
<keyword evidence="3" id="KW-1185">Reference proteome</keyword>
<organism evidence="2 3">
    <name type="scientific">Treponema primitia (strain ATCC BAA-887 / DSM 12427 / ZAS-2)</name>
    <dbReference type="NCBI Taxonomy" id="545694"/>
    <lineage>
        <taxon>Bacteria</taxon>
        <taxon>Pseudomonadati</taxon>
        <taxon>Spirochaetota</taxon>
        <taxon>Spirochaetia</taxon>
        <taxon>Spirochaetales</taxon>
        <taxon>Treponemataceae</taxon>
        <taxon>Treponema</taxon>
    </lineage>
</organism>
<dbReference type="RefSeq" id="WP_015709168.1">
    <property type="nucleotide sequence ID" value="NC_015578.1"/>
</dbReference>
<evidence type="ECO:0000313" key="3">
    <source>
        <dbReference type="Proteomes" id="UP000009223"/>
    </source>
</evidence>
<dbReference type="eggNOG" id="COG2110">
    <property type="taxonomic scope" value="Bacteria"/>
</dbReference>
<protein>
    <submittedName>
        <fullName evidence="2">Helix-turn-helix domain protein</fullName>
    </submittedName>
</protein>
<dbReference type="SMART" id="SM00530">
    <property type="entry name" value="HTH_XRE"/>
    <property type="match status" value="1"/>
</dbReference>
<dbReference type="HOGENOM" id="CLU_069579_1_1_12"/>
<dbReference type="Pfam" id="PF01381">
    <property type="entry name" value="HTH_3"/>
    <property type="match status" value="1"/>
</dbReference>
<name>F5YIL5_TREPZ</name>
<dbReference type="Proteomes" id="UP000009223">
    <property type="component" value="Chromosome"/>
</dbReference>
<evidence type="ECO:0000259" key="1">
    <source>
        <dbReference type="PROSITE" id="PS50943"/>
    </source>
</evidence>
<dbReference type="AlphaFoldDB" id="F5YIL5"/>
<dbReference type="STRING" id="545694.TREPR_0882"/>